<feature type="chain" id="PRO_5046153662" description="Copper amine oxidase-like N-terminal domain-containing protein" evidence="1">
    <location>
        <begin position="26"/>
        <end position="506"/>
    </location>
</feature>
<gene>
    <name evidence="2" type="ORF">OB236_03205</name>
</gene>
<organism evidence="2 3">
    <name type="scientific">Paenibacillus baimaensis</name>
    <dbReference type="NCBI Taxonomy" id="2982185"/>
    <lineage>
        <taxon>Bacteria</taxon>
        <taxon>Bacillati</taxon>
        <taxon>Bacillota</taxon>
        <taxon>Bacilli</taxon>
        <taxon>Bacillales</taxon>
        <taxon>Paenibacillaceae</taxon>
        <taxon>Paenibacillus</taxon>
    </lineage>
</organism>
<dbReference type="RefSeq" id="WP_262682699.1">
    <property type="nucleotide sequence ID" value="NZ_JAOQIO010000007.1"/>
</dbReference>
<evidence type="ECO:0000313" key="2">
    <source>
        <dbReference type="EMBL" id="MCU6791131.1"/>
    </source>
</evidence>
<keyword evidence="1" id="KW-0732">Signal</keyword>
<proteinExistence type="predicted"/>
<sequence>MLKKTMLTWLGALLVWCLWSGIAMAESSSVQVSIVKFPVKVNGQMMNNKQLDYPFVVYKDVTYIPLNWDLMQELELNIDWTAAEGLKIYRSCCTSPYWMYPALEKTKYVQSGKAANLLTRTYSAKVATAPIQLWGAQIVNDKEEYPFLEFRDVTYMPLTWTFAHTRLMMDLQFSLEEGLSIWSGQDQVLQQIVYDDAEALYVDALGKDYKTYAMMKIDKKLQTKPEWIEKEQAQNIRDKAAQDAQAGAYEGKKVAIERVGNSLTYEGFQLGELRKEEQGILGDTKLQIEGTLYEIDSKRKLLAVYTYFPIAVIGPPPSSRYQLFAIIDGQLRPVTNYPYKPQHVVKNTDGSVWIARDRMPFRDFYFRGSGLLALMDINGNIRLANEVWNEQDISPLGFNSPTRNPVEPDGRLIVRLYGKSYTNELGIDPSTGLNPLTSELIDPQKDGLYEVLPTLELRKLSKAPDDGLSFYRDSEGDIYTIQLYSNTVTNWTQNRSKTWSDIELLQ</sequence>
<evidence type="ECO:0000256" key="1">
    <source>
        <dbReference type="SAM" id="SignalP"/>
    </source>
</evidence>
<comment type="caution">
    <text evidence="2">The sequence shown here is derived from an EMBL/GenBank/DDBJ whole genome shotgun (WGS) entry which is preliminary data.</text>
</comment>
<keyword evidence="3" id="KW-1185">Reference proteome</keyword>
<reference evidence="2 3" key="1">
    <citation type="submission" date="2022-09" db="EMBL/GenBank/DDBJ databases">
        <authorList>
            <person name="Han X.L."/>
            <person name="Wang Q."/>
            <person name="Lu T."/>
        </authorList>
    </citation>
    <scope>NUCLEOTIDE SEQUENCE [LARGE SCALE GENOMIC DNA]</scope>
    <source>
        <strain evidence="2 3">WQ 127069</strain>
    </source>
</reference>
<evidence type="ECO:0008006" key="4">
    <source>
        <dbReference type="Google" id="ProtNLM"/>
    </source>
</evidence>
<protein>
    <recommendedName>
        <fullName evidence="4">Copper amine oxidase-like N-terminal domain-containing protein</fullName>
    </recommendedName>
</protein>
<accession>A0ABT2U912</accession>
<evidence type="ECO:0000313" key="3">
    <source>
        <dbReference type="Proteomes" id="UP001652445"/>
    </source>
</evidence>
<name>A0ABT2U912_9BACL</name>
<dbReference type="EMBL" id="JAOQIO010000007">
    <property type="protein sequence ID" value="MCU6791131.1"/>
    <property type="molecule type" value="Genomic_DNA"/>
</dbReference>
<feature type="signal peptide" evidence="1">
    <location>
        <begin position="1"/>
        <end position="25"/>
    </location>
</feature>
<dbReference type="Proteomes" id="UP001652445">
    <property type="component" value="Unassembled WGS sequence"/>
</dbReference>